<dbReference type="InterPro" id="IPR056372">
    <property type="entry name" value="TPR_DOCK"/>
</dbReference>
<reference evidence="7" key="1">
    <citation type="submission" date="2014-01" db="EMBL/GenBank/DDBJ databases">
        <authorList>
            <person name="Aslett M."/>
        </authorList>
    </citation>
    <scope>NUCLEOTIDE SEQUENCE</scope>
</reference>
<comment type="similarity">
    <text evidence="3">Belongs to the DOCK family.</text>
</comment>
<dbReference type="GO" id="GO:0031267">
    <property type="term" value="F:small GTPase binding"/>
    <property type="evidence" value="ECO:0007669"/>
    <property type="project" value="TreeGrafter"/>
</dbReference>
<dbReference type="GO" id="GO:0005886">
    <property type="term" value="C:plasma membrane"/>
    <property type="evidence" value="ECO:0007669"/>
    <property type="project" value="TreeGrafter"/>
</dbReference>
<keyword evidence="2" id="KW-0963">Cytoplasm</keyword>
<dbReference type="GO" id="GO:0007520">
    <property type="term" value="P:myoblast fusion"/>
    <property type="evidence" value="ECO:0007669"/>
    <property type="project" value="TreeGrafter"/>
</dbReference>
<keyword evidence="8" id="KW-1185">Reference proteome</keyword>
<dbReference type="PROSITE" id="PS51651">
    <property type="entry name" value="DOCKER"/>
    <property type="match status" value="1"/>
</dbReference>
<dbReference type="AlphaFoldDB" id="A0A077ZCY1"/>
<evidence type="ECO:0000256" key="4">
    <source>
        <dbReference type="SAM" id="MobiDB-lite"/>
    </source>
</evidence>
<dbReference type="GO" id="GO:0007264">
    <property type="term" value="P:small GTPase-mediated signal transduction"/>
    <property type="evidence" value="ECO:0007669"/>
    <property type="project" value="InterPro"/>
</dbReference>
<comment type="subcellular location">
    <subcellularLocation>
        <location evidence="1">Cytoplasm</location>
    </subcellularLocation>
</comment>
<dbReference type="OrthoDB" id="18896at2759"/>
<protein>
    <submittedName>
        <fullName evidence="7">Dedicator of cytokinesis protein 1</fullName>
    </submittedName>
</protein>
<sequence length="1589" mass="181471">MSTNLSFLITDLGSKDLDREKFCIFFGAVKSGPFESRDNLGHRKNHLSSTTVRQTFAVAALDLTTVVNRCFNADPDESMVLTLDEMEERRIFVPLNPLNDDSAEQVLRRVIEGKTASVNDIEAKGDGFWLTLQPLFVSLEELKNTQPHLFSNPPVLVRKMGFPEVIVRDDVRNDLYVSLACGDFTHCTNRSDKNVEVRICLVDELTNTVVQNSIATVGSSASLNTYYTSSVFYHQDRPRWFETVKVIIPVDIYGNVHIQFTFRHRSSNESKDKGERPFAVSFIRLRQSNGTVLKDGRHDLVVYRLAAKIEESDFSYHTLPSTRADLEMSGLSNVSSRSHIQSPTGAFAISPKDCFTINTVVCSTSLTQNVDLLGLLEWETKRVNLKISLESLMKDEGDRAGEEVVKFLQDILDVLFTVLISSNDYDLLVFDALVYVIGLIGERRYHNFKSVLDNYLQYHFSAALAYQKLIPLFKDCIDKVEDCSTRLLRTLKALEYLTKFIVRSRELYVKLKGPFAGQEHFWELIRGLFLSLTTLMLYQTDWSLLCQGAALKYIPHIVSDVLSVFDQREFASMLANFIRNVPEDRLTKQKLMCLLDFVQSEMVKRTGVHVSFLTTGAVKFQIENNEELELCAQILTATMEVLFDKRLSKSANSGTLLFIMRVALRPVVQVIVRLIEANEQVILGQYVALLLSLLEELDACTYRSYVSEFVTRTDLMDFITELLMLFRDLLSHPVFPVDWFQMTFIQNSIILKILCYAASTVKARFLHEKFDYQVKEMFMFRDMRLTCGRELVRSMWFSMNLIEKNEFIPCLVGSILEVTLIPVEEVRKLTIPIFFDMMVTEFYLRASATLVSTPVVLRGNFSYRSAVVEFETEFITKLDQLIDAGSGDAKYADTFVRLMMQLCSSHTEPLREEGMRVTRTVELLIGRLLDFRAVRLHHNNINNRMSCTVSLLNFYYDIGHMDLYIKYLYKLYELHMQQENYVEAALTLALHADCLKWSDSPTKAQHLHSSFHSCRTQRDLKEALSLQMIELFDRGELWEKAIGEKMSKMYRNILKHQRAEPEYFRVGFFGLGFPSFLQNATFVYRGDGYERLADFAARIQAEFPRANLLNSLDPPSDEIKSSSDQYLQINKVDPLCDEQMKGISGRIKDPHILWYHKCNEVQKFSFSRRISRRLSNYTSSSVEEQQENEFGLMWLERSILVTSCLFPGILRWFPVTSESHVDLSPVEVAVEAMTSTVKDLERLINDAELHRERSLKPLAAKLQGMLQPAVMGGIQNYEKVFFNESFACKCDQKTLDLLDVLKDRIAAQVPLLEKGVYLHAQLCSSEQREFHCLLVSCFKEYKSHVQQHYGVRVSLLPENAVLDMPRAQSLQKQHSMDGYMFNDVRSPHSNSLVNRKTNSVRDWQGSTSTPWLLRSGMMTTLSSSSVPRRLHQKEAASRRKAAAASEKEVTISRTSTDSISSAQSTDGHNYMLPIVLTEKLTPLRPPRPDSNVSKGSSQNPSNLSSNRFTGSLERLNGARSSFLTFKNFDELSLTGDEEEPIDSTPPPLPPRRDSGHVEVSAVISPLFSPMSPTSQQLPSMITVPRREKV</sequence>
<evidence type="ECO:0000259" key="6">
    <source>
        <dbReference type="PROSITE" id="PS51651"/>
    </source>
</evidence>
<dbReference type="GO" id="GO:0005085">
    <property type="term" value="F:guanyl-nucleotide exchange factor activity"/>
    <property type="evidence" value="ECO:0007669"/>
    <property type="project" value="InterPro"/>
</dbReference>
<feature type="domain" description="C2 DOCK-type" evidence="5">
    <location>
        <begin position="172"/>
        <end position="362"/>
    </location>
</feature>
<evidence type="ECO:0000256" key="2">
    <source>
        <dbReference type="ARBA" id="ARBA00022490"/>
    </source>
</evidence>
<dbReference type="Proteomes" id="UP000030665">
    <property type="component" value="Unassembled WGS sequence"/>
</dbReference>
<feature type="domain" description="DOCKER" evidence="6">
    <location>
        <begin position="955"/>
        <end position="1354"/>
    </location>
</feature>
<dbReference type="InterPro" id="IPR027007">
    <property type="entry name" value="C2_DOCK-type_domain"/>
</dbReference>
<name>A0A077ZCY1_TRITR</name>
<dbReference type="GO" id="GO:0016477">
    <property type="term" value="P:cell migration"/>
    <property type="evidence" value="ECO:0007669"/>
    <property type="project" value="TreeGrafter"/>
</dbReference>
<organism evidence="7 8">
    <name type="scientific">Trichuris trichiura</name>
    <name type="common">Whipworm</name>
    <name type="synonym">Trichocephalus trichiurus</name>
    <dbReference type="NCBI Taxonomy" id="36087"/>
    <lineage>
        <taxon>Eukaryota</taxon>
        <taxon>Metazoa</taxon>
        <taxon>Ecdysozoa</taxon>
        <taxon>Nematoda</taxon>
        <taxon>Enoplea</taxon>
        <taxon>Dorylaimia</taxon>
        <taxon>Trichinellida</taxon>
        <taxon>Trichuridae</taxon>
        <taxon>Trichuris</taxon>
    </lineage>
</organism>
<evidence type="ECO:0000259" key="5">
    <source>
        <dbReference type="PROSITE" id="PS51650"/>
    </source>
</evidence>
<dbReference type="PANTHER" id="PTHR45653">
    <property type="entry name" value="DEDICATOR OF CYTOKINESIS"/>
    <property type="match status" value="1"/>
</dbReference>
<dbReference type="Pfam" id="PF23554">
    <property type="entry name" value="TPR_DOCK"/>
    <property type="match status" value="2"/>
</dbReference>
<dbReference type="Pfam" id="PF16172">
    <property type="entry name" value="DOCK_N"/>
    <property type="match status" value="1"/>
</dbReference>
<dbReference type="InterPro" id="IPR043162">
    <property type="entry name" value="DOCK_C_lobe_C"/>
</dbReference>
<evidence type="ECO:0000256" key="3">
    <source>
        <dbReference type="PROSITE-ProRule" id="PRU00983"/>
    </source>
</evidence>
<proteinExistence type="inferred from homology"/>
<dbReference type="InterPro" id="IPR026791">
    <property type="entry name" value="DOCK"/>
</dbReference>
<feature type="compositionally biased region" description="Polar residues" evidence="4">
    <location>
        <begin position="1570"/>
        <end position="1579"/>
    </location>
</feature>
<dbReference type="Gene3D" id="2.60.40.150">
    <property type="entry name" value="C2 domain"/>
    <property type="match status" value="1"/>
</dbReference>
<evidence type="ECO:0000313" key="8">
    <source>
        <dbReference type="Proteomes" id="UP000030665"/>
    </source>
</evidence>
<evidence type="ECO:0000256" key="1">
    <source>
        <dbReference type="ARBA" id="ARBA00004496"/>
    </source>
</evidence>
<feature type="compositionally biased region" description="Low complexity" evidence="4">
    <location>
        <begin position="1451"/>
        <end position="1466"/>
    </location>
</feature>
<dbReference type="PROSITE" id="PS51650">
    <property type="entry name" value="C2_DOCK"/>
    <property type="match status" value="1"/>
</dbReference>
<dbReference type="EMBL" id="HG806287">
    <property type="protein sequence ID" value="CDW58217.1"/>
    <property type="molecule type" value="Genomic_DNA"/>
</dbReference>
<gene>
    <name evidence="7" type="ORF">TTRE_0000652401</name>
</gene>
<dbReference type="Gene3D" id="1.20.58.740">
    <property type="match status" value="1"/>
</dbReference>
<dbReference type="InterPro" id="IPR032376">
    <property type="entry name" value="DOCK_N"/>
</dbReference>
<dbReference type="InterPro" id="IPR035892">
    <property type="entry name" value="C2_domain_sf"/>
</dbReference>
<dbReference type="InterPro" id="IPR027357">
    <property type="entry name" value="DOCKER_dom"/>
</dbReference>
<dbReference type="Pfam" id="PF14429">
    <property type="entry name" value="DOCK-C2"/>
    <property type="match status" value="1"/>
</dbReference>
<dbReference type="PANTHER" id="PTHR45653:SF10">
    <property type="entry name" value="MYOBLAST CITY, ISOFORM B"/>
    <property type="match status" value="1"/>
</dbReference>
<dbReference type="Pfam" id="PF20421">
    <property type="entry name" value="DHR-2_Lobe_C"/>
    <property type="match status" value="1"/>
</dbReference>
<dbReference type="STRING" id="36087.A0A077ZCY1"/>
<feature type="region of interest" description="Disordered" evidence="4">
    <location>
        <begin position="1481"/>
        <end position="1509"/>
    </location>
</feature>
<feature type="region of interest" description="Disordered" evidence="4">
    <location>
        <begin position="1533"/>
        <end position="1589"/>
    </location>
</feature>
<dbReference type="InterPro" id="IPR043161">
    <property type="entry name" value="DOCK_C_lobe_A"/>
</dbReference>
<reference evidence="7" key="2">
    <citation type="submission" date="2014-03" db="EMBL/GenBank/DDBJ databases">
        <title>The whipworm genome and dual-species transcriptomics of an intimate host-pathogen interaction.</title>
        <authorList>
            <person name="Foth B.J."/>
            <person name="Tsai I.J."/>
            <person name="Reid A.J."/>
            <person name="Bancroft A.J."/>
            <person name="Nichol S."/>
            <person name="Tracey A."/>
            <person name="Holroyd N."/>
            <person name="Cotton J.A."/>
            <person name="Stanley E.J."/>
            <person name="Zarowiecki M."/>
            <person name="Liu J.Z."/>
            <person name="Huckvale T."/>
            <person name="Cooper P.J."/>
            <person name="Grencis R.K."/>
            <person name="Berriman M."/>
        </authorList>
    </citation>
    <scope>NUCLEOTIDE SEQUENCE [LARGE SCALE GENOMIC DNA]</scope>
</reference>
<dbReference type="InterPro" id="IPR046773">
    <property type="entry name" value="DOCKER_Lobe_C"/>
</dbReference>
<dbReference type="Gene3D" id="1.25.40.410">
    <property type="match status" value="1"/>
</dbReference>
<accession>A0A077ZCY1</accession>
<dbReference type="GO" id="GO:0005737">
    <property type="term" value="C:cytoplasm"/>
    <property type="evidence" value="ECO:0007669"/>
    <property type="project" value="UniProtKB-SubCell"/>
</dbReference>
<feature type="region of interest" description="Disordered" evidence="4">
    <location>
        <begin position="1422"/>
        <end position="1466"/>
    </location>
</feature>
<evidence type="ECO:0000313" key="7">
    <source>
        <dbReference type="EMBL" id="CDW58217.1"/>
    </source>
</evidence>
<feature type="compositionally biased region" description="Polar residues" evidence="4">
    <location>
        <begin position="1490"/>
        <end position="1509"/>
    </location>
</feature>